<comment type="catalytic activity">
    <reaction evidence="11 15">
        <text>cytidine + H2O + H(+) = uridine + NH4(+)</text>
        <dbReference type="Rhea" id="RHEA:16069"/>
        <dbReference type="ChEBI" id="CHEBI:15377"/>
        <dbReference type="ChEBI" id="CHEBI:15378"/>
        <dbReference type="ChEBI" id="CHEBI:16704"/>
        <dbReference type="ChEBI" id="CHEBI:17562"/>
        <dbReference type="ChEBI" id="CHEBI:28938"/>
        <dbReference type="EC" id="3.5.4.5"/>
    </reaction>
</comment>
<dbReference type="CDD" id="cd01283">
    <property type="entry name" value="cytidine_deaminase"/>
    <property type="match status" value="1"/>
</dbReference>
<evidence type="ECO:0000256" key="12">
    <source>
        <dbReference type="PIRSR" id="PIRSR606262-1"/>
    </source>
</evidence>
<dbReference type="EMBL" id="WQPS01000081">
    <property type="protein sequence ID" value="MBT9812798.1"/>
    <property type="molecule type" value="Genomic_DNA"/>
</dbReference>
<evidence type="ECO:0000256" key="11">
    <source>
        <dbReference type="ARBA" id="ARBA00049558"/>
    </source>
</evidence>
<comment type="catalytic activity">
    <reaction evidence="10 15">
        <text>2'-deoxycytidine + H2O + H(+) = 2'-deoxyuridine + NH4(+)</text>
        <dbReference type="Rhea" id="RHEA:13433"/>
        <dbReference type="ChEBI" id="CHEBI:15377"/>
        <dbReference type="ChEBI" id="CHEBI:15378"/>
        <dbReference type="ChEBI" id="CHEBI:15698"/>
        <dbReference type="ChEBI" id="CHEBI:16450"/>
        <dbReference type="ChEBI" id="CHEBI:28938"/>
        <dbReference type="EC" id="3.5.4.5"/>
    </reaction>
</comment>
<keyword evidence="7 15" id="KW-0378">Hydrolase</keyword>
<dbReference type="GO" id="GO:0072527">
    <property type="term" value="P:pyrimidine-containing compound metabolic process"/>
    <property type="evidence" value="ECO:0007669"/>
    <property type="project" value="UniProtKB-ARBA"/>
</dbReference>
<comment type="function">
    <text evidence="2 15">This enzyme scavenges exogenous and endogenous cytidine and 2'-deoxycytidine for UMP synthesis.</text>
</comment>
<dbReference type="FunFam" id="3.40.140.10:FF:000008">
    <property type="entry name" value="Cytidine deaminase"/>
    <property type="match status" value="1"/>
</dbReference>
<dbReference type="Gene3D" id="3.40.140.10">
    <property type="entry name" value="Cytidine Deaminase, domain 2"/>
    <property type="match status" value="1"/>
</dbReference>
<evidence type="ECO:0000256" key="5">
    <source>
        <dbReference type="ARBA" id="ARBA00018266"/>
    </source>
</evidence>
<comment type="caution">
    <text evidence="16">The sequence shown here is derived from an EMBL/GenBank/DDBJ whole genome shotgun (WGS) entry which is preliminary data.</text>
</comment>
<gene>
    <name evidence="16" type="ORF">GPL26_24750</name>
</gene>
<dbReference type="GO" id="GO:0005829">
    <property type="term" value="C:cytosol"/>
    <property type="evidence" value="ECO:0007669"/>
    <property type="project" value="TreeGrafter"/>
</dbReference>
<evidence type="ECO:0000256" key="2">
    <source>
        <dbReference type="ARBA" id="ARBA00003949"/>
    </source>
</evidence>
<dbReference type="EC" id="3.5.4.5" evidence="4 15"/>
<keyword evidence="8 14" id="KW-0862">Zinc</keyword>
<comment type="similarity">
    <text evidence="3 15">Belongs to the cytidine and deoxycytidylate deaminase family.</text>
</comment>
<evidence type="ECO:0000256" key="9">
    <source>
        <dbReference type="ARBA" id="ARBA00032005"/>
    </source>
</evidence>
<evidence type="ECO:0000313" key="16">
    <source>
        <dbReference type="EMBL" id="MBT9812798.1"/>
    </source>
</evidence>
<keyword evidence="6 14" id="KW-0479">Metal-binding</keyword>
<evidence type="ECO:0000256" key="13">
    <source>
        <dbReference type="PIRSR" id="PIRSR606262-2"/>
    </source>
</evidence>
<dbReference type="AlphaFoldDB" id="A0A3E2V5C3"/>
<dbReference type="InterPro" id="IPR002125">
    <property type="entry name" value="CMP_dCMP_dom"/>
</dbReference>
<feature type="binding site" evidence="14">
    <location>
        <position position="94"/>
    </location>
    <ligand>
        <name>Zn(2+)</name>
        <dbReference type="ChEBI" id="CHEBI:29105"/>
        <note>catalytic</note>
    </ligand>
</feature>
<dbReference type="PANTHER" id="PTHR11644">
    <property type="entry name" value="CYTIDINE DEAMINASE"/>
    <property type="match status" value="1"/>
</dbReference>
<dbReference type="Pfam" id="PF00383">
    <property type="entry name" value="dCMP_cyt_deam_1"/>
    <property type="match status" value="1"/>
</dbReference>
<reference evidence="16" key="1">
    <citation type="journal article" date="2021" name="Gut Microbes">
        <title>A synthetic consortium of 100 gut commensals modulates the composition and function in a colon model of the microbiome of elderly subjects.</title>
        <authorList>
            <person name="Perez M."/>
            <person name="Ntemiri A."/>
            <person name="Tan H."/>
            <person name="Harris H.M.B."/>
            <person name="Roager H.M."/>
            <person name="Ribiere C."/>
            <person name="O'Toole P.W."/>
        </authorList>
    </citation>
    <scope>NUCLEOTIDE SEQUENCE</scope>
    <source>
        <strain evidence="16">MCC335</strain>
    </source>
</reference>
<sequence length="146" mass="15780">MNETELIELACKGREQAYTPYSGFRVGAALLTRSGTVYLGCNIENASYGPTNCAERTAFFKAVSEGEREFEAIAIVGGPGEGRTGEMCAPCGVCRQVMTEFCDPKTFRIILENGGGKVRTFLLEELLPLGFGPDNLKEAVPADSRK</sequence>
<evidence type="ECO:0000313" key="17">
    <source>
        <dbReference type="Proteomes" id="UP000708338"/>
    </source>
</evidence>
<evidence type="ECO:0000256" key="3">
    <source>
        <dbReference type="ARBA" id="ARBA00006576"/>
    </source>
</evidence>
<dbReference type="GO" id="GO:0004126">
    <property type="term" value="F:cytidine deaminase activity"/>
    <property type="evidence" value="ECO:0007669"/>
    <property type="project" value="UniProtKB-UniRule"/>
</dbReference>
<dbReference type="SUPFAM" id="SSF53927">
    <property type="entry name" value="Cytidine deaminase-like"/>
    <property type="match status" value="1"/>
</dbReference>
<dbReference type="RefSeq" id="WP_045091723.1">
    <property type="nucleotide sequence ID" value="NZ_CABJDD010000018.1"/>
</dbReference>
<proteinExistence type="inferred from homology"/>
<name>A0A3E2V5C3_9FIRM</name>
<dbReference type="InterPro" id="IPR016193">
    <property type="entry name" value="Cytidine_deaminase-like"/>
</dbReference>
<feature type="binding site" evidence="13">
    <location>
        <begin position="42"/>
        <end position="48"/>
    </location>
    <ligand>
        <name>substrate</name>
    </ligand>
</feature>
<protein>
    <recommendedName>
        <fullName evidence="5 15">Cytidine deaminase</fullName>
        <ecNumber evidence="4 15">3.5.4.5</ecNumber>
    </recommendedName>
    <alternativeName>
        <fullName evidence="9 15">Cytidine aminohydrolase</fullName>
    </alternativeName>
</protein>
<dbReference type="PROSITE" id="PS51747">
    <property type="entry name" value="CYT_DCMP_DEAMINASES_2"/>
    <property type="match status" value="1"/>
</dbReference>
<dbReference type="InterPro" id="IPR050202">
    <property type="entry name" value="Cyt/Deoxycyt_deaminase"/>
</dbReference>
<dbReference type="GO" id="GO:0055086">
    <property type="term" value="P:nucleobase-containing small molecule metabolic process"/>
    <property type="evidence" value="ECO:0007669"/>
    <property type="project" value="UniProtKB-ARBA"/>
</dbReference>
<organism evidence="16 17">
    <name type="scientific">Enterocloster citroniae</name>
    <dbReference type="NCBI Taxonomy" id="358743"/>
    <lineage>
        <taxon>Bacteria</taxon>
        <taxon>Bacillati</taxon>
        <taxon>Bacillota</taxon>
        <taxon>Clostridia</taxon>
        <taxon>Lachnospirales</taxon>
        <taxon>Lachnospiraceae</taxon>
        <taxon>Enterocloster</taxon>
    </lineage>
</organism>
<feature type="binding site" evidence="14">
    <location>
        <position position="53"/>
    </location>
    <ligand>
        <name>Zn(2+)</name>
        <dbReference type="ChEBI" id="CHEBI:29105"/>
        <note>catalytic</note>
    </ligand>
</feature>
<evidence type="ECO:0000256" key="8">
    <source>
        <dbReference type="ARBA" id="ARBA00022833"/>
    </source>
</evidence>
<accession>A0A3E2V5C3</accession>
<feature type="active site" description="Proton donor" evidence="12">
    <location>
        <position position="55"/>
    </location>
</feature>
<evidence type="ECO:0000256" key="4">
    <source>
        <dbReference type="ARBA" id="ARBA00012783"/>
    </source>
</evidence>
<dbReference type="Proteomes" id="UP000708338">
    <property type="component" value="Unassembled WGS sequence"/>
</dbReference>
<evidence type="ECO:0000256" key="6">
    <source>
        <dbReference type="ARBA" id="ARBA00022723"/>
    </source>
</evidence>
<evidence type="ECO:0000256" key="15">
    <source>
        <dbReference type="RuleBase" id="RU364006"/>
    </source>
</evidence>
<evidence type="ECO:0000256" key="1">
    <source>
        <dbReference type="ARBA" id="ARBA00001947"/>
    </source>
</evidence>
<dbReference type="PANTHER" id="PTHR11644:SF2">
    <property type="entry name" value="CYTIDINE DEAMINASE"/>
    <property type="match status" value="1"/>
</dbReference>
<dbReference type="GO" id="GO:0008270">
    <property type="term" value="F:zinc ion binding"/>
    <property type="evidence" value="ECO:0007669"/>
    <property type="project" value="UniProtKB-UniRule"/>
</dbReference>
<comment type="cofactor">
    <cofactor evidence="1 14 15">
        <name>Zn(2+)</name>
        <dbReference type="ChEBI" id="CHEBI:29105"/>
    </cofactor>
</comment>
<dbReference type="NCBIfam" id="TIGR01354">
    <property type="entry name" value="cyt_deam_tetra"/>
    <property type="match status" value="1"/>
</dbReference>
<evidence type="ECO:0000256" key="10">
    <source>
        <dbReference type="ARBA" id="ARBA00049252"/>
    </source>
</evidence>
<dbReference type="InterPro" id="IPR006262">
    <property type="entry name" value="Cyt_deam_tetra"/>
</dbReference>
<evidence type="ECO:0000256" key="7">
    <source>
        <dbReference type="ARBA" id="ARBA00022801"/>
    </source>
</evidence>
<feature type="binding site" evidence="14">
    <location>
        <position position="91"/>
    </location>
    <ligand>
        <name>Zn(2+)</name>
        <dbReference type="ChEBI" id="CHEBI:29105"/>
        <note>catalytic</note>
    </ligand>
</feature>
<dbReference type="NCBIfam" id="NF004064">
    <property type="entry name" value="PRK05578.1"/>
    <property type="match status" value="1"/>
</dbReference>
<evidence type="ECO:0000256" key="14">
    <source>
        <dbReference type="PIRSR" id="PIRSR606262-3"/>
    </source>
</evidence>